<dbReference type="EMBL" id="JNHI01000019">
    <property type="protein sequence ID" value="KDS29825.1"/>
    <property type="molecule type" value="Genomic_DNA"/>
</dbReference>
<dbReference type="CDD" id="cd06171">
    <property type="entry name" value="Sigma70_r4"/>
    <property type="match status" value="1"/>
</dbReference>
<dbReference type="InterPro" id="IPR014327">
    <property type="entry name" value="RNA_pol_sigma70_bacteroid"/>
</dbReference>
<dbReference type="PATRIC" id="fig|1339350.3.peg.2847"/>
<dbReference type="GO" id="GO:0016987">
    <property type="term" value="F:sigma factor activity"/>
    <property type="evidence" value="ECO:0007669"/>
    <property type="project" value="UniProtKB-KW"/>
</dbReference>
<dbReference type="InterPro" id="IPR000792">
    <property type="entry name" value="Tscrpt_reg_LuxR_C"/>
</dbReference>
<dbReference type="InterPro" id="IPR007627">
    <property type="entry name" value="RNA_pol_sigma70_r2"/>
</dbReference>
<sequence>MKETKNVFMSELTEVFSKRQQQFVQFAYSYVRNREEAEDIVMGAFTNVWEHRNELQEDTNISALLLTAIKNRSLNHLQHLEVRMRAEQHIGDMRQKELALRISTLEACDPDKLFCDEIQALVQEAISELPPTSREVFILSRMKNLPNKEIALRLDISVKTVEFHITRSLKQLRVQLKDYQFLWSFL</sequence>
<dbReference type="Proteomes" id="UP000028134">
    <property type="component" value="Unassembled WGS sequence"/>
</dbReference>
<keyword evidence="4" id="KW-0804">Transcription</keyword>
<dbReference type="AlphaFoldDB" id="A0A078R3B4"/>
<organism evidence="6 7">
    <name type="scientific">Phocaeicola vulgatus str. 3775 SL</name>
    <name type="common">B</name>
    <name type="synonym">iv</name>
    <dbReference type="NCBI Taxonomy" id="1339350"/>
    <lineage>
        <taxon>Bacteria</taxon>
        <taxon>Pseudomonadati</taxon>
        <taxon>Bacteroidota</taxon>
        <taxon>Bacteroidia</taxon>
        <taxon>Bacteroidales</taxon>
        <taxon>Bacteroidaceae</taxon>
        <taxon>Phocaeicola</taxon>
    </lineage>
</organism>
<gene>
    <name evidence="6" type="ORF">M097_2972</name>
</gene>
<reference evidence="6 7" key="1">
    <citation type="submission" date="2014-04" db="EMBL/GenBank/DDBJ databases">
        <authorList>
            <person name="Sears C."/>
            <person name="Carroll K."/>
            <person name="Sack B.R."/>
            <person name="Qadri F."/>
            <person name="Myers L.L."/>
            <person name="Chung G.-T."/>
            <person name="Escheverria P."/>
            <person name="Fraser C.M."/>
            <person name="Sadzewicz L."/>
            <person name="Shefchek K.A."/>
            <person name="Tallon L."/>
            <person name="Das S.P."/>
            <person name="Daugherty S."/>
            <person name="Mongodin E.F."/>
        </authorList>
    </citation>
    <scope>NUCLEOTIDE SEQUENCE [LARGE SCALE GENOMIC DNA]</scope>
    <source>
        <strain evidence="7">3775 SL(B) 10 (iv)</strain>
    </source>
</reference>
<keyword evidence="2" id="KW-0805">Transcription regulation</keyword>
<dbReference type="InterPro" id="IPR013325">
    <property type="entry name" value="RNA_pol_sigma_r2"/>
</dbReference>
<dbReference type="Pfam" id="PF08281">
    <property type="entry name" value="Sigma70_r4_2"/>
    <property type="match status" value="1"/>
</dbReference>
<dbReference type="Gene3D" id="1.10.10.10">
    <property type="entry name" value="Winged helix-like DNA-binding domain superfamily/Winged helix DNA-binding domain"/>
    <property type="match status" value="1"/>
</dbReference>
<name>A0A078R3B4_PHOVU</name>
<evidence type="ECO:0000256" key="3">
    <source>
        <dbReference type="ARBA" id="ARBA00023082"/>
    </source>
</evidence>
<dbReference type="NCBIfam" id="TIGR02937">
    <property type="entry name" value="sigma70-ECF"/>
    <property type="match status" value="1"/>
</dbReference>
<dbReference type="SMART" id="SM00421">
    <property type="entry name" value="HTH_LUXR"/>
    <property type="match status" value="1"/>
</dbReference>
<accession>A0A078R3B4</accession>
<evidence type="ECO:0000313" key="7">
    <source>
        <dbReference type="Proteomes" id="UP000028134"/>
    </source>
</evidence>
<proteinExistence type="inferred from homology"/>
<dbReference type="Gene3D" id="1.10.1740.10">
    <property type="match status" value="1"/>
</dbReference>
<dbReference type="GeneID" id="5303175"/>
<comment type="caution">
    <text evidence="6">The sequence shown here is derived from an EMBL/GenBank/DDBJ whole genome shotgun (WGS) entry which is preliminary data.</text>
</comment>
<dbReference type="Pfam" id="PF04542">
    <property type="entry name" value="Sigma70_r2"/>
    <property type="match status" value="1"/>
</dbReference>
<dbReference type="RefSeq" id="WP_005839094.1">
    <property type="nucleotide sequence ID" value="NZ_JNHI01000019.1"/>
</dbReference>
<comment type="similarity">
    <text evidence="1">Belongs to the sigma-70 factor family. ECF subfamily.</text>
</comment>
<dbReference type="InterPro" id="IPR014284">
    <property type="entry name" value="RNA_pol_sigma-70_dom"/>
</dbReference>
<evidence type="ECO:0000313" key="6">
    <source>
        <dbReference type="EMBL" id="KDS29825.1"/>
    </source>
</evidence>
<feature type="domain" description="HTH luxR-type" evidence="5">
    <location>
        <begin position="128"/>
        <end position="180"/>
    </location>
</feature>
<dbReference type="NCBIfam" id="TIGR02985">
    <property type="entry name" value="Sig70_bacteroi1"/>
    <property type="match status" value="1"/>
</dbReference>
<dbReference type="GO" id="GO:0006352">
    <property type="term" value="P:DNA-templated transcription initiation"/>
    <property type="evidence" value="ECO:0007669"/>
    <property type="project" value="InterPro"/>
</dbReference>
<dbReference type="InterPro" id="IPR039425">
    <property type="entry name" value="RNA_pol_sigma-70-like"/>
</dbReference>
<dbReference type="InterPro" id="IPR013324">
    <property type="entry name" value="RNA_pol_sigma_r3/r4-like"/>
</dbReference>
<dbReference type="PANTHER" id="PTHR43133">
    <property type="entry name" value="RNA POLYMERASE ECF-TYPE SIGMA FACTO"/>
    <property type="match status" value="1"/>
</dbReference>
<dbReference type="DNASU" id="5303175"/>
<evidence type="ECO:0000256" key="4">
    <source>
        <dbReference type="ARBA" id="ARBA00023163"/>
    </source>
</evidence>
<evidence type="ECO:0000259" key="5">
    <source>
        <dbReference type="SMART" id="SM00421"/>
    </source>
</evidence>
<keyword evidence="3" id="KW-0731">Sigma factor</keyword>
<dbReference type="SUPFAM" id="SSF88946">
    <property type="entry name" value="Sigma2 domain of RNA polymerase sigma factors"/>
    <property type="match status" value="1"/>
</dbReference>
<dbReference type="InterPro" id="IPR036388">
    <property type="entry name" value="WH-like_DNA-bd_sf"/>
</dbReference>
<evidence type="ECO:0000256" key="1">
    <source>
        <dbReference type="ARBA" id="ARBA00010641"/>
    </source>
</evidence>
<dbReference type="PANTHER" id="PTHR43133:SF46">
    <property type="entry name" value="RNA POLYMERASE SIGMA-70 FACTOR ECF SUBFAMILY"/>
    <property type="match status" value="1"/>
</dbReference>
<protein>
    <submittedName>
        <fullName evidence="6">RNA polymerase sigma-70 factor, expansion 1 family protein</fullName>
    </submittedName>
</protein>
<dbReference type="InterPro" id="IPR013249">
    <property type="entry name" value="RNA_pol_sigma70_r4_t2"/>
</dbReference>
<dbReference type="SUPFAM" id="SSF88659">
    <property type="entry name" value="Sigma3 and sigma4 domains of RNA polymerase sigma factors"/>
    <property type="match status" value="1"/>
</dbReference>
<dbReference type="GO" id="GO:0003677">
    <property type="term" value="F:DNA binding"/>
    <property type="evidence" value="ECO:0007669"/>
    <property type="project" value="InterPro"/>
</dbReference>
<evidence type="ECO:0000256" key="2">
    <source>
        <dbReference type="ARBA" id="ARBA00023015"/>
    </source>
</evidence>